<reference evidence="1" key="1">
    <citation type="submission" date="2021-01" db="EMBL/GenBank/DDBJ databases">
        <authorList>
            <consortium name="Genoscope - CEA"/>
            <person name="William W."/>
        </authorList>
    </citation>
    <scope>NUCLEOTIDE SEQUENCE</scope>
</reference>
<protein>
    <submittedName>
        <fullName evidence="1">(rape) hypothetical protein</fullName>
    </submittedName>
</protein>
<accession>A0A816V178</accession>
<name>A0A816V178_BRANA</name>
<organism evidence="1">
    <name type="scientific">Brassica napus</name>
    <name type="common">Rape</name>
    <dbReference type="NCBI Taxonomy" id="3708"/>
    <lineage>
        <taxon>Eukaryota</taxon>
        <taxon>Viridiplantae</taxon>
        <taxon>Streptophyta</taxon>
        <taxon>Embryophyta</taxon>
        <taxon>Tracheophyta</taxon>
        <taxon>Spermatophyta</taxon>
        <taxon>Magnoliopsida</taxon>
        <taxon>eudicotyledons</taxon>
        <taxon>Gunneridae</taxon>
        <taxon>Pentapetalae</taxon>
        <taxon>rosids</taxon>
        <taxon>malvids</taxon>
        <taxon>Brassicales</taxon>
        <taxon>Brassicaceae</taxon>
        <taxon>Brassiceae</taxon>
        <taxon>Brassica</taxon>
    </lineage>
</organism>
<evidence type="ECO:0000313" key="1">
    <source>
        <dbReference type="EMBL" id="CAF2117170.1"/>
    </source>
</evidence>
<gene>
    <name evidence="1" type="ORF">DARMORV10_C08P54110.1</name>
</gene>
<dbReference type="Proteomes" id="UP001295469">
    <property type="component" value="Chromosome C08"/>
</dbReference>
<proteinExistence type="predicted"/>
<dbReference type="EMBL" id="HG994372">
    <property type="protein sequence ID" value="CAF2117170.1"/>
    <property type="molecule type" value="Genomic_DNA"/>
</dbReference>
<dbReference type="AlphaFoldDB" id="A0A816V178"/>
<sequence length="96" mass="11154">MTLPDLPDDVLGIILGKVGEKSFEDFVGCFLSCKTFQRISKFPEVLQKLDLTQAFPPPWERIPENSQIIFDCAHFEMCMLYSYLDIVKLCIFMVWL</sequence>